<feature type="compositionally biased region" description="Low complexity" evidence="5">
    <location>
        <begin position="329"/>
        <end position="348"/>
    </location>
</feature>
<evidence type="ECO:0000256" key="3">
    <source>
        <dbReference type="ARBA" id="ARBA00022968"/>
    </source>
</evidence>
<dbReference type="Pfam" id="PF03816">
    <property type="entry name" value="LytR_cpsA_psr"/>
    <property type="match status" value="1"/>
</dbReference>
<evidence type="ECO:0000256" key="1">
    <source>
        <dbReference type="ARBA" id="ARBA00006068"/>
    </source>
</evidence>
<evidence type="ECO:0000256" key="6">
    <source>
        <dbReference type="SAM" id="Phobius"/>
    </source>
</evidence>
<evidence type="ECO:0000313" key="8">
    <source>
        <dbReference type="EMBL" id="OZU88360.1"/>
    </source>
</evidence>
<dbReference type="Proteomes" id="UP000216498">
    <property type="component" value="Unassembled WGS sequence"/>
</dbReference>
<dbReference type="OrthoDB" id="27330at2"/>
<gene>
    <name evidence="8" type="ORF">CIL03_11970</name>
</gene>
<dbReference type="PANTHER" id="PTHR33392:SF3">
    <property type="entry name" value="POLYISOPRENYL-TEICHOIC ACID--PEPTIDOGLYCAN TEICHOIC ACID TRANSFERASE TAGT"/>
    <property type="match status" value="1"/>
</dbReference>
<keyword evidence="2 6" id="KW-0812">Transmembrane</keyword>
<dbReference type="RefSeq" id="WP_094886099.1">
    <property type="nucleotide sequence ID" value="NZ_NPMS01000005.1"/>
</dbReference>
<dbReference type="EMBL" id="NPMS01000005">
    <property type="protein sequence ID" value="OZU88360.1"/>
    <property type="molecule type" value="Genomic_DNA"/>
</dbReference>
<feature type="domain" description="Cell envelope-related transcriptional attenuator" evidence="7">
    <location>
        <begin position="98"/>
        <end position="245"/>
    </location>
</feature>
<keyword evidence="4 6" id="KW-1133">Transmembrane helix</keyword>
<proteinExistence type="inferred from homology"/>
<evidence type="ECO:0000256" key="5">
    <source>
        <dbReference type="SAM" id="MobiDB-lite"/>
    </source>
</evidence>
<dbReference type="NCBIfam" id="TIGR00350">
    <property type="entry name" value="lytR_cpsA_psr"/>
    <property type="match status" value="1"/>
</dbReference>
<dbReference type="InterPro" id="IPR050922">
    <property type="entry name" value="LytR/CpsA/Psr_CW_biosynth"/>
</dbReference>
<dbReference type="AlphaFoldDB" id="A0A265N8J9"/>
<comment type="caution">
    <text evidence="8">The sequence shown here is derived from an EMBL/GenBank/DDBJ whole genome shotgun (WGS) entry which is preliminary data.</text>
</comment>
<dbReference type="PANTHER" id="PTHR33392">
    <property type="entry name" value="POLYISOPRENYL-TEICHOIC ACID--PEPTIDOGLYCAN TEICHOIC ACID TRANSFERASE TAGU"/>
    <property type="match status" value="1"/>
</dbReference>
<dbReference type="Gene3D" id="3.40.630.190">
    <property type="entry name" value="LCP protein"/>
    <property type="match status" value="1"/>
</dbReference>
<dbReference type="InterPro" id="IPR004474">
    <property type="entry name" value="LytR_CpsA_psr"/>
</dbReference>
<feature type="transmembrane region" description="Helical" evidence="6">
    <location>
        <begin position="23"/>
        <end position="46"/>
    </location>
</feature>
<keyword evidence="3" id="KW-0735">Signal-anchor</keyword>
<comment type="similarity">
    <text evidence="1">Belongs to the LytR/CpsA/Psr (LCP) family.</text>
</comment>
<name>A0A265N8J9_9BACI</name>
<evidence type="ECO:0000256" key="2">
    <source>
        <dbReference type="ARBA" id="ARBA00022692"/>
    </source>
</evidence>
<keyword evidence="6" id="KW-0472">Membrane</keyword>
<feature type="region of interest" description="Disordered" evidence="5">
    <location>
        <begin position="328"/>
        <end position="348"/>
    </location>
</feature>
<evidence type="ECO:0000256" key="4">
    <source>
        <dbReference type="ARBA" id="ARBA00022989"/>
    </source>
</evidence>
<accession>A0A265N8J9</accession>
<dbReference type="GO" id="GO:0071555">
    <property type="term" value="P:cell wall organization"/>
    <property type="evidence" value="ECO:0007669"/>
    <property type="project" value="UniProtKB-KW"/>
</dbReference>
<organism evidence="8 9">
    <name type="scientific">Virgibacillus indicus</name>
    <dbReference type="NCBI Taxonomy" id="2024554"/>
    <lineage>
        <taxon>Bacteria</taxon>
        <taxon>Bacillati</taxon>
        <taxon>Bacillota</taxon>
        <taxon>Bacilli</taxon>
        <taxon>Bacillales</taxon>
        <taxon>Bacillaceae</taxon>
        <taxon>Virgibacillus</taxon>
    </lineage>
</organism>
<evidence type="ECO:0000313" key="9">
    <source>
        <dbReference type="Proteomes" id="UP000216498"/>
    </source>
</evidence>
<protein>
    <submittedName>
        <fullName evidence="8">Transcriptional regulator</fullName>
    </submittedName>
</protein>
<sequence length="348" mass="39166">MSNKKTTHTRVVRRKKKKLRKRAIFIFIPVLMAFLGVISYATYLYIKADSVMSDSYVDDGREKSELRETAVDPTEDNVSVLIMGVDASDIRNNAESSRTDTLMVATLNKEDKSVKLVSIPRDSLVYIPEVGYETKINHAHAYGGKDATIETVENLLDIPIDYYVKVNFEAFIDVVDAVDGITVDVPYELYEQNSKDQARAIHLLPGEQELDGEEALALARTRKLDNDILRGKRQQEIIKSIVDKSISVNSILKYDDILEAVGSNMTTNMTFSEMKSFITYGTKGSLDFEMFTLEGEDYQPTGTYYWLLDEIALSETKQALQNHLDISSSTLTNGTNQTKTTSGEQNPY</sequence>
<keyword evidence="9" id="KW-1185">Reference proteome</keyword>
<reference evidence="8 9" key="1">
    <citation type="submission" date="2017-08" db="EMBL/GenBank/DDBJ databases">
        <title>Virgibacillus indicus sp. nov. and Virgibacillus profoundi sp. nov, two moderately halophilic bacteria isolated from marine sediment by using the Microfluidic Streak Plate.</title>
        <authorList>
            <person name="Xu B."/>
            <person name="Hu B."/>
            <person name="Wang J."/>
            <person name="Zhu Y."/>
            <person name="Huang L."/>
            <person name="Du W."/>
            <person name="Huang Y."/>
        </authorList>
    </citation>
    <scope>NUCLEOTIDE SEQUENCE [LARGE SCALE GENOMIC DNA]</scope>
    <source>
        <strain evidence="8 9">IO3-P2-C2</strain>
    </source>
</reference>
<evidence type="ECO:0000259" key="7">
    <source>
        <dbReference type="Pfam" id="PF03816"/>
    </source>
</evidence>